<evidence type="ECO:0000313" key="15">
    <source>
        <dbReference type="Proteomes" id="UP000541969"/>
    </source>
</evidence>
<feature type="domain" description="DUF7134" evidence="13">
    <location>
        <begin position="2"/>
        <end position="137"/>
    </location>
</feature>
<dbReference type="EC" id="2.7.13.3" evidence="2"/>
<dbReference type="InterPro" id="IPR011712">
    <property type="entry name" value="Sig_transdc_His_kin_sub3_dim/P"/>
</dbReference>
<evidence type="ECO:0000256" key="9">
    <source>
        <dbReference type="SAM" id="MobiDB-lite"/>
    </source>
</evidence>
<feature type="domain" description="Histidine kinase/HSP90-like ATPase" evidence="11">
    <location>
        <begin position="282"/>
        <end position="369"/>
    </location>
</feature>
<evidence type="ECO:0000256" key="1">
    <source>
        <dbReference type="ARBA" id="ARBA00000085"/>
    </source>
</evidence>
<dbReference type="InterPro" id="IPR055558">
    <property type="entry name" value="DUF7134"/>
</dbReference>
<evidence type="ECO:0000256" key="7">
    <source>
        <dbReference type="ARBA" id="ARBA00022840"/>
    </source>
</evidence>
<keyword evidence="8" id="KW-0902">Two-component regulatory system</keyword>
<organism evidence="14 15">
    <name type="scientific">Petropleomorpha daqingensis</name>
    <dbReference type="NCBI Taxonomy" id="2026353"/>
    <lineage>
        <taxon>Bacteria</taxon>
        <taxon>Bacillati</taxon>
        <taxon>Actinomycetota</taxon>
        <taxon>Actinomycetes</taxon>
        <taxon>Geodermatophilales</taxon>
        <taxon>Geodermatophilaceae</taxon>
        <taxon>Petropleomorpha</taxon>
    </lineage>
</organism>
<keyword evidence="7" id="KW-0067">ATP-binding</keyword>
<feature type="domain" description="Signal transduction histidine kinase subgroup 3 dimerisation and phosphoacceptor" evidence="12">
    <location>
        <begin position="165"/>
        <end position="230"/>
    </location>
</feature>
<dbReference type="Gene3D" id="1.20.5.1930">
    <property type="match status" value="1"/>
</dbReference>
<protein>
    <recommendedName>
        <fullName evidence="2">histidine kinase</fullName>
        <ecNumber evidence="2">2.7.13.3</ecNumber>
    </recommendedName>
</protein>
<keyword evidence="6 14" id="KW-0418">Kinase</keyword>
<accession>A0A853CHI4</accession>
<evidence type="ECO:0000259" key="13">
    <source>
        <dbReference type="Pfam" id="PF23539"/>
    </source>
</evidence>
<dbReference type="PANTHER" id="PTHR24421:SF10">
    <property type="entry name" value="NITRATE_NITRITE SENSOR PROTEIN NARQ"/>
    <property type="match status" value="1"/>
</dbReference>
<keyword evidence="10" id="KW-0472">Membrane</keyword>
<dbReference type="InterPro" id="IPR036890">
    <property type="entry name" value="HATPase_C_sf"/>
</dbReference>
<evidence type="ECO:0000259" key="11">
    <source>
        <dbReference type="Pfam" id="PF02518"/>
    </source>
</evidence>
<dbReference type="GO" id="GO:0000155">
    <property type="term" value="F:phosphorelay sensor kinase activity"/>
    <property type="evidence" value="ECO:0007669"/>
    <property type="project" value="InterPro"/>
</dbReference>
<keyword evidence="15" id="KW-1185">Reference proteome</keyword>
<evidence type="ECO:0000259" key="12">
    <source>
        <dbReference type="Pfam" id="PF07730"/>
    </source>
</evidence>
<name>A0A853CHI4_9ACTN</name>
<evidence type="ECO:0000256" key="8">
    <source>
        <dbReference type="ARBA" id="ARBA00023012"/>
    </source>
</evidence>
<evidence type="ECO:0000256" key="4">
    <source>
        <dbReference type="ARBA" id="ARBA00022679"/>
    </source>
</evidence>
<dbReference type="Pfam" id="PF02518">
    <property type="entry name" value="HATPase_c"/>
    <property type="match status" value="1"/>
</dbReference>
<evidence type="ECO:0000256" key="3">
    <source>
        <dbReference type="ARBA" id="ARBA00022553"/>
    </source>
</evidence>
<evidence type="ECO:0000256" key="10">
    <source>
        <dbReference type="SAM" id="Phobius"/>
    </source>
</evidence>
<evidence type="ECO:0000256" key="6">
    <source>
        <dbReference type="ARBA" id="ARBA00022777"/>
    </source>
</evidence>
<feature type="region of interest" description="Disordered" evidence="9">
    <location>
        <begin position="319"/>
        <end position="338"/>
    </location>
</feature>
<feature type="transmembrane region" description="Helical" evidence="10">
    <location>
        <begin position="23"/>
        <end position="40"/>
    </location>
</feature>
<dbReference type="InterPro" id="IPR050482">
    <property type="entry name" value="Sensor_HK_TwoCompSys"/>
</dbReference>
<dbReference type="Pfam" id="PF23539">
    <property type="entry name" value="DUF7134"/>
    <property type="match status" value="1"/>
</dbReference>
<feature type="transmembrane region" description="Helical" evidence="10">
    <location>
        <begin position="113"/>
        <end position="133"/>
    </location>
</feature>
<dbReference type="CDD" id="cd16917">
    <property type="entry name" value="HATPase_UhpB-NarQ-NarX-like"/>
    <property type="match status" value="1"/>
</dbReference>
<dbReference type="GO" id="GO:0046983">
    <property type="term" value="F:protein dimerization activity"/>
    <property type="evidence" value="ECO:0007669"/>
    <property type="project" value="InterPro"/>
</dbReference>
<sequence>MDGGVACLVALTGLPTTLHHPTLGPWTWLLSLALAVPLVWRRRAPAVVFGVVAAIGFQQWLIGFPIPADAAVLVALYTVAAYRPRRWALVAAAVVELGVVLVAVRFLPAGDVWGSLIFLSGLVAAAFFTGTSVQNRRAYLGALVDRATSLERERDQHARLVATAERARIARELHDIVAHSLTVVVTMSEAAAVAVDSDPAAARGAMTQVASTGRTALGEMRRLLGVLRADEQQADPGATRAPAPGLDRVDDLVASARAAGLPVRLTVSGPARQLPSTLDVTAYRVVQESLTNALKHAHDPTGVHVRLRWDDDDLAIDVTDDGRPADSTGGPPGHGLTGMRERLALFGGTVSSGPTASGGWRVRAVVPLEAAP</sequence>
<evidence type="ECO:0000256" key="2">
    <source>
        <dbReference type="ARBA" id="ARBA00012438"/>
    </source>
</evidence>
<dbReference type="AlphaFoldDB" id="A0A853CHI4"/>
<dbReference type="PANTHER" id="PTHR24421">
    <property type="entry name" value="NITRATE/NITRITE SENSOR PROTEIN NARX-RELATED"/>
    <property type="match status" value="1"/>
</dbReference>
<dbReference type="SUPFAM" id="SSF55874">
    <property type="entry name" value="ATPase domain of HSP90 chaperone/DNA topoisomerase II/histidine kinase"/>
    <property type="match status" value="1"/>
</dbReference>
<feature type="transmembrane region" description="Helical" evidence="10">
    <location>
        <begin position="87"/>
        <end position="107"/>
    </location>
</feature>
<keyword evidence="10" id="KW-0812">Transmembrane</keyword>
<keyword evidence="10" id="KW-1133">Transmembrane helix</keyword>
<dbReference type="Gene3D" id="3.30.565.10">
    <property type="entry name" value="Histidine kinase-like ATPase, C-terminal domain"/>
    <property type="match status" value="1"/>
</dbReference>
<comment type="caution">
    <text evidence="14">The sequence shown here is derived from an EMBL/GenBank/DDBJ whole genome shotgun (WGS) entry which is preliminary data.</text>
</comment>
<keyword evidence="3" id="KW-0597">Phosphoprotein</keyword>
<keyword evidence="4" id="KW-0808">Transferase</keyword>
<dbReference type="GO" id="GO:0005524">
    <property type="term" value="F:ATP binding"/>
    <property type="evidence" value="ECO:0007669"/>
    <property type="project" value="UniProtKB-KW"/>
</dbReference>
<dbReference type="Proteomes" id="UP000541969">
    <property type="component" value="Unassembled WGS sequence"/>
</dbReference>
<keyword evidence="5" id="KW-0547">Nucleotide-binding</keyword>
<dbReference type="EMBL" id="JACBZT010000001">
    <property type="protein sequence ID" value="NYJ07415.1"/>
    <property type="molecule type" value="Genomic_DNA"/>
</dbReference>
<dbReference type="GO" id="GO:0016020">
    <property type="term" value="C:membrane"/>
    <property type="evidence" value="ECO:0007669"/>
    <property type="project" value="InterPro"/>
</dbReference>
<dbReference type="InterPro" id="IPR003594">
    <property type="entry name" value="HATPase_dom"/>
</dbReference>
<dbReference type="Pfam" id="PF07730">
    <property type="entry name" value="HisKA_3"/>
    <property type="match status" value="1"/>
</dbReference>
<comment type="catalytic activity">
    <reaction evidence="1">
        <text>ATP + protein L-histidine = ADP + protein N-phospho-L-histidine.</text>
        <dbReference type="EC" id="2.7.13.3"/>
    </reaction>
</comment>
<proteinExistence type="predicted"/>
<reference evidence="14 15" key="1">
    <citation type="submission" date="2020-07" db="EMBL/GenBank/DDBJ databases">
        <title>Sequencing the genomes of 1000 actinobacteria strains.</title>
        <authorList>
            <person name="Klenk H.-P."/>
        </authorList>
    </citation>
    <scope>NUCLEOTIDE SEQUENCE [LARGE SCALE GENOMIC DNA]</scope>
    <source>
        <strain evidence="14 15">DSM 104001</strain>
    </source>
</reference>
<gene>
    <name evidence="14" type="ORF">GGQ55_003693</name>
</gene>
<evidence type="ECO:0000256" key="5">
    <source>
        <dbReference type="ARBA" id="ARBA00022741"/>
    </source>
</evidence>
<evidence type="ECO:0000313" key="14">
    <source>
        <dbReference type="EMBL" id="NYJ07415.1"/>
    </source>
</evidence>